<dbReference type="Gene3D" id="2.30.29.50">
    <property type="entry name" value="Bacterial Pleckstrin homology domain"/>
    <property type="match status" value="1"/>
</dbReference>
<name>A0A840YIN4_9SPHN</name>
<comment type="caution">
    <text evidence="2">The sequence shown here is derived from an EMBL/GenBank/DDBJ whole genome shotgun (WGS) entry which is preliminary data.</text>
</comment>
<feature type="domain" description="Bacterial Pleckstrin homology" evidence="1">
    <location>
        <begin position="4"/>
        <end position="118"/>
    </location>
</feature>
<proteinExistence type="predicted"/>
<dbReference type="PANTHER" id="PTHR35796:SF3">
    <property type="entry name" value="BHLH DOMAIN-CONTAINING PROTEIN"/>
    <property type="match status" value="1"/>
</dbReference>
<dbReference type="CDD" id="cd13225">
    <property type="entry name" value="PH-like_bacteria"/>
    <property type="match status" value="1"/>
</dbReference>
<dbReference type="InterPro" id="IPR037063">
    <property type="entry name" value="PHb_sf"/>
</dbReference>
<dbReference type="RefSeq" id="WP_184089676.1">
    <property type="nucleotide sequence ID" value="NZ_JACIJF010000011.1"/>
</dbReference>
<evidence type="ECO:0000313" key="3">
    <source>
        <dbReference type="Proteomes" id="UP000527143"/>
    </source>
</evidence>
<gene>
    <name evidence="2" type="ORF">FHT02_003202</name>
</gene>
<keyword evidence="3" id="KW-1185">Reference proteome</keyword>
<dbReference type="Proteomes" id="UP000527143">
    <property type="component" value="Unassembled WGS sequence"/>
</dbReference>
<protein>
    <recommendedName>
        <fullName evidence="1">Bacterial Pleckstrin homology domain-containing protein</fullName>
    </recommendedName>
</protein>
<dbReference type="InterPro" id="IPR012544">
    <property type="entry name" value="PHb"/>
</dbReference>
<dbReference type="SUPFAM" id="SSF50729">
    <property type="entry name" value="PH domain-like"/>
    <property type="match status" value="1"/>
</dbReference>
<dbReference type="EMBL" id="JACIJF010000011">
    <property type="protein sequence ID" value="MBB5711949.1"/>
    <property type="molecule type" value="Genomic_DNA"/>
</dbReference>
<dbReference type="AlphaFoldDB" id="A0A840YIN4"/>
<reference evidence="2 3" key="1">
    <citation type="submission" date="2020-08" db="EMBL/GenBank/DDBJ databases">
        <title>Genomic Encyclopedia of Type Strains, Phase IV (KMG-IV): sequencing the most valuable type-strain genomes for metagenomic binning, comparative biology and taxonomic classification.</title>
        <authorList>
            <person name="Goeker M."/>
        </authorList>
    </citation>
    <scope>NUCLEOTIDE SEQUENCE [LARGE SCALE GENOMIC DNA]</scope>
    <source>
        <strain evidence="2 3">DSM 26736</strain>
    </source>
</reference>
<dbReference type="Pfam" id="PF08000">
    <property type="entry name" value="bPH_1"/>
    <property type="match status" value="1"/>
</dbReference>
<dbReference type="PANTHER" id="PTHR35796">
    <property type="entry name" value="HYPOTHETICAL CYTOSOLIC PROTEIN"/>
    <property type="match status" value="1"/>
</dbReference>
<accession>A0A840YIN4</accession>
<sequence length="122" mass="13422">MGIFSSHEIDVAQIAEKFGSILLPGEEVLAAFRSVRDHAFLTDLRFVLVDVQGVTGSKVEIMSVPYRSIVRFSVETAGTLDLDADLKIWVSSTAAPLQMKISRKADPEAIQRLLAQHVLGRK</sequence>
<evidence type="ECO:0000313" key="2">
    <source>
        <dbReference type="EMBL" id="MBB5711949.1"/>
    </source>
</evidence>
<evidence type="ECO:0000259" key="1">
    <source>
        <dbReference type="Pfam" id="PF08000"/>
    </source>
</evidence>
<organism evidence="2 3">
    <name type="scientific">Sphingomonas xinjiangensis</name>
    <dbReference type="NCBI Taxonomy" id="643568"/>
    <lineage>
        <taxon>Bacteria</taxon>
        <taxon>Pseudomonadati</taxon>
        <taxon>Pseudomonadota</taxon>
        <taxon>Alphaproteobacteria</taxon>
        <taxon>Sphingomonadales</taxon>
        <taxon>Sphingomonadaceae</taxon>
        <taxon>Sphingomonas</taxon>
    </lineage>
</organism>